<sequence>MVDYREILRLNSLKYTQRQIAASVHSSRNTISEVIKLAAENNLCWPLADQLTNEKVYALLYPNKLEAVNPRKEPDYNYIHKELAKPGVNLTLLWTEYCSDCYASKLTPYMYTQFCDKYRKWARLTKATMRITHKPGDAMQVDWAGTTIPYYDRVTGEAADSYLFAAVLPCSCYAYVEACDDMKTTNWLLCHVHAYQYFGGVTRLLIPDNLKTGVSKNTKYETILNKSYAEMAEYYETAIVPARVRAPQDKSLAEGTVKFATTWIIAALRNRKFFSLEEVKSAVKEKLDELNKTPFKKREGCRYSAYKEEEQSFMKPLPLTPFEPAVWSTAKVPLDYLITDGKNKYSVPFDLIGEQVDIRLTKATVEVFFHGSRVASHPRSATTRRDPVIQPEHMPTEHRKYLSYNADDFTVWAMSIGNRTAKVVEAFLSSGSEPEQGYKACASLTKLGDRYGHNRLENACSKVWELTSTPSIRIISSMLKNGQDKVRATSPDDTAAPKGQGITRGAAYFAKGGDRS</sequence>
<comment type="similarity">
    <text evidence="1">Belongs to the transposase IS21/IS408/IS1162 family.</text>
</comment>
<name>A0A564UF88_9FIRM</name>
<evidence type="ECO:0000256" key="1">
    <source>
        <dbReference type="ARBA" id="ARBA00009277"/>
    </source>
</evidence>
<feature type="domain" description="Integrase catalytic" evidence="2">
    <location>
        <begin position="131"/>
        <end position="324"/>
    </location>
</feature>
<evidence type="ECO:0000259" key="2">
    <source>
        <dbReference type="PROSITE" id="PS50994"/>
    </source>
</evidence>
<dbReference type="RefSeq" id="WP_144101262.1">
    <property type="nucleotide sequence ID" value="NZ_CABHNM010000055.1"/>
</dbReference>
<evidence type="ECO:0000313" key="4">
    <source>
        <dbReference type="Proteomes" id="UP000398619"/>
    </source>
</evidence>
<dbReference type="InterPro" id="IPR054353">
    <property type="entry name" value="IstA-like_C"/>
</dbReference>
<accession>A0A564UF88</accession>
<dbReference type="GO" id="GO:0015074">
    <property type="term" value="P:DNA integration"/>
    <property type="evidence" value="ECO:0007669"/>
    <property type="project" value="InterPro"/>
</dbReference>
<proteinExistence type="inferred from homology"/>
<dbReference type="Proteomes" id="UP000398619">
    <property type="component" value="Unassembled WGS sequence"/>
</dbReference>
<dbReference type="InterPro" id="IPR036397">
    <property type="entry name" value="RNaseH_sf"/>
</dbReference>
<organism evidence="3 4">
    <name type="scientific">Dorea longicatena</name>
    <dbReference type="NCBI Taxonomy" id="88431"/>
    <lineage>
        <taxon>Bacteria</taxon>
        <taxon>Bacillati</taxon>
        <taxon>Bacillota</taxon>
        <taxon>Clostridia</taxon>
        <taxon>Lachnospirales</taxon>
        <taxon>Lachnospiraceae</taxon>
        <taxon>Dorea</taxon>
    </lineage>
</organism>
<dbReference type="InterPro" id="IPR001584">
    <property type="entry name" value="Integrase_cat-core"/>
</dbReference>
<reference evidence="3 4" key="1">
    <citation type="submission" date="2019-07" db="EMBL/GenBank/DDBJ databases">
        <authorList>
            <person name="Hibberd C M."/>
            <person name="Gehrig L. J."/>
            <person name="Chang H.-W."/>
            <person name="Venkatesh S."/>
        </authorList>
    </citation>
    <scope>NUCLEOTIDE SEQUENCE [LARGE SCALE GENOMIC DNA]</scope>
    <source>
        <strain evidence="3">Dorea_longicatena_SSTS_Bg7063</strain>
    </source>
</reference>
<dbReference type="Pfam" id="PF22483">
    <property type="entry name" value="Mu-transpos_C_2"/>
    <property type="match status" value="1"/>
</dbReference>
<evidence type="ECO:0000313" key="3">
    <source>
        <dbReference type="EMBL" id="VUX17992.1"/>
    </source>
</evidence>
<dbReference type="Gene3D" id="3.30.420.10">
    <property type="entry name" value="Ribonuclease H-like superfamily/Ribonuclease H"/>
    <property type="match status" value="1"/>
</dbReference>
<dbReference type="GO" id="GO:0003676">
    <property type="term" value="F:nucleic acid binding"/>
    <property type="evidence" value="ECO:0007669"/>
    <property type="project" value="InterPro"/>
</dbReference>
<dbReference type="NCBIfam" id="NF033546">
    <property type="entry name" value="transpos_IS21"/>
    <property type="match status" value="1"/>
</dbReference>
<gene>
    <name evidence="3" type="ORF">DLSSTS7063_02457</name>
</gene>
<dbReference type="PANTHER" id="PTHR35004:SF8">
    <property type="entry name" value="TRANSPOSASE RV3428C-RELATED"/>
    <property type="match status" value="1"/>
</dbReference>
<protein>
    <submittedName>
        <fullName evidence="3">Integrase core domain protein</fullName>
    </submittedName>
</protein>
<dbReference type="AlphaFoldDB" id="A0A564UF88"/>
<dbReference type="PANTHER" id="PTHR35004">
    <property type="entry name" value="TRANSPOSASE RV3428C-RELATED"/>
    <property type="match status" value="1"/>
</dbReference>
<dbReference type="EMBL" id="CABHNM010000055">
    <property type="protein sequence ID" value="VUX17992.1"/>
    <property type="molecule type" value="Genomic_DNA"/>
</dbReference>
<dbReference type="PROSITE" id="PS50994">
    <property type="entry name" value="INTEGRASE"/>
    <property type="match status" value="1"/>
</dbReference>
<dbReference type="SUPFAM" id="SSF53098">
    <property type="entry name" value="Ribonuclease H-like"/>
    <property type="match status" value="1"/>
</dbReference>
<dbReference type="InterPro" id="IPR012337">
    <property type="entry name" value="RNaseH-like_sf"/>
</dbReference>